<dbReference type="EMBL" id="VSSQ01085584">
    <property type="protein sequence ID" value="MPN33197.1"/>
    <property type="molecule type" value="Genomic_DNA"/>
</dbReference>
<reference evidence="1" key="1">
    <citation type="submission" date="2019-08" db="EMBL/GenBank/DDBJ databases">
        <authorList>
            <person name="Kucharzyk K."/>
            <person name="Murdoch R.W."/>
            <person name="Higgins S."/>
            <person name="Loffler F."/>
        </authorList>
    </citation>
    <scope>NUCLEOTIDE SEQUENCE</scope>
</reference>
<organism evidence="1">
    <name type="scientific">bioreactor metagenome</name>
    <dbReference type="NCBI Taxonomy" id="1076179"/>
    <lineage>
        <taxon>unclassified sequences</taxon>
        <taxon>metagenomes</taxon>
        <taxon>ecological metagenomes</taxon>
    </lineage>
</organism>
<protein>
    <submittedName>
        <fullName evidence="1">Uncharacterized protein</fullName>
    </submittedName>
</protein>
<sequence length="59" mass="6835">MFVFSLNLIDKLLRRVAGIESRINKDLPICEGYLFREVHLIDILIVGKLVPEQVRLNTI</sequence>
<name>A0A645H2G0_9ZZZZ</name>
<accession>A0A645H2G0</accession>
<proteinExistence type="predicted"/>
<gene>
    <name evidence="1" type="ORF">SDC9_180681</name>
</gene>
<dbReference type="AlphaFoldDB" id="A0A645H2G0"/>
<comment type="caution">
    <text evidence="1">The sequence shown here is derived from an EMBL/GenBank/DDBJ whole genome shotgun (WGS) entry which is preliminary data.</text>
</comment>
<evidence type="ECO:0000313" key="1">
    <source>
        <dbReference type="EMBL" id="MPN33197.1"/>
    </source>
</evidence>